<comment type="subcellular location">
    <subcellularLocation>
        <location evidence="2">Cell inner membrane</location>
        <topology evidence="2">Single-pass type II membrane protein</topology>
        <orientation evidence="2">Periplasmic side</orientation>
    </subcellularLocation>
</comment>
<evidence type="ECO:0000256" key="4">
    <source>
        <dbReference type="ARBA" id="ARBA00015384"/>
    </source>
</evidence>
<feature type="transmembrane region" description="Helical" evidence="10">
    <location>
        <begin position="16"/>
        <end position="36"/>
    </location>
</feature>
<evidence type="ECO:0000256" key="8">
    <source>
        <dbReference type="ARBA" id="ARBA00023008"/>
    </source>
</evidence>
<dbReference type="Proteomes" id="UP000229707">
    <property type="component" value="Unassembled WGS sequence"/>
</dbReference>
<evidence type="ECO:0000256" key="7">
    <source>
        <dbReference type="ARBA" id="ARBA00022989"/>
    </source>
</evidence>
<keyword evidence="5 10" id="KW-0812">Transmembrane</keyword>
<comment type="similarity">
    <text evidence="3">Belongs to the COX11/CtaG family.</text>
</comment>
<keyword evidence="6" id="KW-0735">Signal-anchor</keyword>
<dbReference type="SUPFAM" id="SSF110111">
    <property type="entry name" value="Ctag/Cox11"/>
    <property type="match status" value="1"/>
</dbReference>
<keyword evidence="9 10" id="KW-0472">Membrane</keyword>
<dbReference type="Pfam" id="PF04442">
    <property type="entry name" value="CtaG_Cox11"/>
    <property type="match status" value="1"/>
</dbReference>
<evidence type="ECO:0000313" key="12">
    <source>
        <dbReference type="Proteomes" id="UP000229707"/>
    </source>
</evidence>
<evidence type="ECO:0000256" key="9">
    <source>
        <dbReference type="ARBA" id="ARBA00023136"/>
    </source>
</evidence>
<organism evidence="11 12">
    <name type="scientific">Candidatus Hodgkinia cicadicola</name>
    <dbReference type="NCBI Taxonomy" id="573658"/>
    <lineage>
        <taxon>Bacteria</taxon>
        <taxon>Pseudomonadati</taxon>
        <taxon>Pseudomonadota</taxon>
        <taxon>Alphaproteobacteria</taxon>
        <taxon>Hyphomicrobiales</taxon>
        <taxon>Candidatus Hodgkinia</taxon>
    </lineage>
</organism>
<gene>
    <name evidence="11" type="primary">ctaG</name>
    <name evidence="11" type="ORF">MAGCAS_210</name>
</gene>
<evidence type="ECO:0000256" key="10">
    <source>
        <dbReference type="SAM" id="Phobius"/>
    </source>
</evidence>
<evidence type="ECO:0000256" key="2">
    <source>
        <dbReference type="ARBA" id="ARBA00004382"/>
    </source>
</evidence>
<keyword evidence="8" id="KW-0186">Copper</keyword>
<evidence type="ECO:0000256" key="3">
    <source>
        <dbReference type="ARBA" id="ARBA00009620"/>
    </source>
</evidence>
<accession>A0ABX4MEM9</accession>
<evidence type="ECO:0000313" key="11">
    <source>
        <dbReference type="EMBL" id="PIM94903.1"/>
    </source>
</evidence>
<comment type="caution">
    <text evidence="11">The sequence shown here is derived from an EMBL/GenBank/DDBJ whole genome shotgun (WGS) entry which is preliminary data.</text>
</comment>
<protein>
    <recommendedName>
        <fullName evidence="4">Cytochrome c oxidase assembly protein CtaG</fullName>
    </recommendedName>
</protein>
<name>A0ABX4MEM9_9HYPH</name>
<dbReference type="InterPro" id="IPR023471">
    <property type="entry name" value="CtaG/Cox11_dom_sf"/>
</dbReference>
<keyword evidence="7 10" id="KW-1133">Transmembrane helix</keyword>
<evidence type="ECO:0000256" key="1">
    <source>
        <dbReference type="ARBA" id="ARBA00004007"/>
    </source>
</evidence>
<sequence length="184" mass="21484">MYKESMIKMFSINSDLIYGLSIMMFIFMGIFCYLITKLYRITCTKFGLAGIPKKGTNINMKLNHKPIQIEFITQVDKTLPCEFKCGITHVTLIPGEIIKVNYKLKNKNNNYFVSEAIYNITPFIASKYFNKLQCFCYNKMIVPPCTSMVLPLVFYIDPNIDFDDGTKHIERITLTYILNNMEKW</sequence>
<dbReference type="EMBL" id="NXGL01000061">
    <property type="protein sequence ID" value="PIM94903.1"/>
    <property type="molecule type" value="Genomic_DNA"/>
</dbReference>
<dbReference type="Gene3D" id="2.60.370.10">
    <property type="entry name" value="Ctag/Cox11"/>
    <property type="match status" value="1"/>
</dbReference>
<comment type="function">
    <text evidence="1">Exerts its effect at some terminal stage of cytochrome c oxidase synthesis, probably by being involved in the insertion of the copper B into subunit I.</text>
</comment>
<reference evidence="11" key="1">
    <citation type="submission" date="2017-09" db="EMBL/GenBank/DDBJ databases">
        <authorList>
            <person name="Campbell M.A."/>
            <person name="Lukasik P."/>
            <person name="Simon C."/>
            <person name="McCutcheon J.P."/>
        </authorList>
    </citation>
    <scope>NUCLEOTIDE SEQUENCE [LARGE SCALE GENOMIC DNA]</scope>
    <source>
        <strain evidence="11">MAGCAS</strain>
    </source>
</reference>
<dbReference type="PANTHER" id="PTHR21320">
    <property type="entry name" value="CYTOCHROME C OXIDASE ASSEMBLY PROTEIN COX11-RELATED"/>
    <property type="match status" value="1"/>
</dbReference>
<dbReference type="PANTHER" id="PTHR21320:SF3">
    <property type="entry name" value="CYTOCHROME C OXIDASE ASSEMBLY PROTEIN COX11, MITOCHONDRIAL-RELATED"/>
    <property type="match status" value="1"/>
</dbReference>
<evidence type="ECO:0000256" key="5">
    <source>
        <dbReference type="ARBA" id="ARBA00022692"/>
    </source>
</evidence>
<evidence type="ECO:0000256" key="6">
    <source>
        <dbReference type="ARBA" id="ARBA00022968"/>
    </source>
</evidence>
<dbReference type="InterPro" id="IPR007533">
    <property type="entry name" value="Cyt_c_oxidase_assmbl_CtaG"/>
</dbReference>
<proteinExistence type="inferred from homology"/>
<keyword evidence="12" id="KW-1185">Reference proteome</keyword>